<protein>
    <submittedName>
        <fullName evidence="1">DUF4846 domain-containing protein</fullName>
    </submittedName>
</protein>
<dbReference type="InterPro" id="IPR032315">
    <property type="entry name" value="DUF4846"/>
</dbReference>
<dbReference type="RefSeq" id="WP_212692140.1">
    <property type="nucleotide sequence ID" value="NZ_CP058561.1"/>
</dbReference>
<dbReference type="PROSITE" id="PS51257">
    <property type="entry name" value="PROKAR_LIPOPROTEIN"/>
    <property type="match status" value="1"/>
</dbReference>
<gene>
    <name evidence="1" type="ORF">HYG85_02470</name>
</gene>
<evidence type="ECO:0000313" key="1">
    <source>
        <dbReference type="EMBL" id="QUH27839.1"/>
    </source>
</evidence>
<dbReference type="KEGG" id="vgu:HYG85_02470"/>
<organism evidence="1 2">
    <name type="scientific">Vallitalea guaymasensis</name>
    <dbReference type="NCBI Taxonomy" id="1185412"/>
    <lineage>
        <taxon>Bacteria</taxon>
        <taxon>Bacillati</taxon>
        <taxon>Bacillota</taxon>
        <taxon>Clostridia</taxon>
        <taxon>Lachnospirales</taxon>
        <taxon>Vallitaleaceae</taxon>
        <taxon>Vallitalea</taxon>
    </lineage>
</organism>
<name>A0A8J8M7R7_9FIRM</name>
<sequence length="315" mass="36548">MKQYIVLIMMIILVTGCTTDKEKAESNPEIIGDVVKNNNEAKIEEREEKDKEIDIADVDDEQDNIINSDGKTVQERFNVPDNYERVKVEEKSFGEYLRNLPLKPHGSKVKYYDGNIKDRTNVYEAVIDMNIGDKNLQQCADAIMRLRGEYLFGKGDYDKIHFNFTNGFRVDYSKWIDGYRIKIDGNKTEYVKKTQPSNTYEDFLNYMEYIFMYAGTLSLSKELEDIEIEDMEIGDIFIKGGSPGHAVIVIDMAVNKETGEKLYMLAQSYMPAQDTQVLCNGNNKELSPWYRLDDNEIISTPEWTFDKNQLKRFPK</sequence>
<keyword evidence="2" id="KW-1185">Reference proteome</keyword>
<dbReference type="EMBL" id="CP058561">
    <property type="protein sequence ID" value="QUH27839.1"/>
    <property type="molecule type" value="Genomic_DNA"/>
</dbReference>
<dbReference type="Pfam" id="PF16138">
    <property type="entry name" value="DUF4846"/>
    <property type="match status" value="1"/>
</dbReference>
<dbReference type="Proteomes" id="UP000677305">
    <property type="component" value="Chromosome"/>
</dbReference>
<dbReference type="AlphaFoldDB" id="A0A8J8M7R7"/>
<reference evidence="1 2" key="1">
    <citation type="submission" date="2020-07" db="EMBL/GenBank/DDBJ databases">
        <title>Vallitalea guaymasensis genome.</title>
        <authorList>
            <person name="Postec A."/>
        </authorList>
    </citation>
    <scope>NUCLEOTIDE SEQUENCE [LARGE SCALE GENOMIC DNA]</scope>
    <source>
        <strain evidence="1 2">Ra1766G1</strain>
    </source>
</reference>
<evidence type="ECO:0000313" key="2">
    <source>
        <dbReference type="Proteomes" id="UP000677305"/>
    </source>
</evidence>
<proteinExistence type="predicted"/>
<accession>A0A8J8M7R7</accession>